<proteinExistence type="predicted"/>
<name>A0A1S2QQ33_9ACTN</name>
<dbReference type="Proteomes" id="UP000179642">
    <property type="component" value="Unassembled WGS sequence"/>
</dbReference>
<sequence>MRCTIDLRGAEVAVFLAWLVSADGQESQTRLLRARALGAIPQLLAAVRQLNEQRAGGSDRSADFRMGPVGLCANSLATDPAWDDIRSLARQFLLTKPGDWRQPLPRPVRPRTGDH</sequence>
<protein>
    <submittedName>
        <fullName evidence="1">Uncharacterized protein</fullName>
    </submittedName>
</protein>
<organism evidence="1 2">
    <name type="scientific">Streptomyces monashensis</name>
    <dbReference type="NCBI Taxonomy" id="1678012"/>
    <lineage>
        <taxon>Bacteria</taxon>
        <taxon>Bacillati</taxon>
        <taxon>Actinomycetota</taxon>
        <taxon>Actinomycetes</taxon>
        <taxon>Kitasatosporales</taxon>
        <taxon>Streptomycetaceae</taxon>
        <taxon>Streptomyces</taxon>
    </lineage>
</organism>
<evidence type="ECO:0000313" key="2">
    <source>
        <dbReference type="Proteomes" id="UP000179642"/>
    </source>
</evidence>
<reference evidence="1 2" key="1">
    <citation type="submission" date="2016-10" db="EMBL/GenBank/DDBJ databases">
        <title>Genome sequence of Streptomyces sp. MUSC 1.</title>
        <authorList>
            <person name="Lee L.-H."/>
            <person name="Ser H.-L."/>
            <person name="Law J.W.-F."/>
        </authorList>
    </citation>
    <scope>NUCLEOTIDE SEQUENCE [LARGE SCALE GENOMIC DNA]</scope>
    <source>
        <strain evidence="1 2">MUSC 1</strain>
    </source>
</reference>
<dbReference type="EMBL" id="MLYO01000009">
    <property type="protein sequence ID" value="OIK07723.1"/>
    <property type="molecule type" value="Genomic_DNA"/>
</dbReference>
<dbReference type="RefSeq" id="WP_071378897.1">
    <property type="nucleotide sequence ID" value="NZ_MLYO01000009.1"/>
</dbReference>
<keyword evidence="2" id="KW-1185">Reference proteome</keyword>
<accession>A0A1S2QQ33</accession>
<gene>
    <name evidence="1" type="ORF">BIV23_01705</name>
</gene>
<dbReference type="AlphaFoldDB" id="A0A1S2QQ33"/>
<evidence type="ECO:0000313" key="1">
    <source>
        <dbReference type="EMBL" id="OIK07723.1"/>
    </source>
</evidence>
<dbReference type="InterPro" id="IPR013493">
    <property type="entry name" value="CHP02677"/>
</dbReference>
<comment type="caution">
    <text evidence="1">The sequence shown here is derived from an EMBL/GenBank/DDBJ whole genome shotgun (WGS) entry which is preliminary data.</text>
</comment>
<dbReference type="Pfam" id="PF09660">
    <property type="entry name" value="DUF2397"/>
    <property type="match status" value="1"/>
</dbReference>